<protein>
    <submittedName>
        <fullName evidence="3">Helix-turn-helix domain-containing protein</fullName>
    </submittedName>
</protein>
<name>A0ABW4KGB5_9BACI</name>
<dbReference type="InterPro" id="IPR001387">
    <property type="entry name" value="Cro/C1-type_HTH"/>
</dbReference>
<evidence type="ECO:0000256" key="1">
    <source>
        <dbReference type="ARBA" id="ARBA00023125"/>
    </source>
</evidence>
<gene>
    <name evidence="3" type="ORF">ACFSCZ_09580</name>
</gene>
<feature type="domain" description="HTH cro/C1-type" evidence="2">
    <location>
        <begin position="8"/>
        <end position="62"/>
    </location>
</feature>
<dbReference type="Gene3D" id="1.10.260.40">
    <property type="entry name" value="lambda repressor-like DNA-binding domains"/>
    <property type="match status" value="1"/>
</dbReference>
<comment type="caution">
    <text evidence="3">The sequence shown here is derived from an EMBL/GenBank/DDBJ whole genome shotgun (WGS) entry which is preliminary data.</text>
</comment>
<dbReference type="InterPro" id="IPR010982">
    <property type="entry name" value="Lambda_DNA-bd_dom_sf"/>
</dbReference>
<evidence type="ECO:0000313" key="4">
    <source>
        <dbReference type="Proteomes" id="UP001597301"/>
    </source>
</evidence>
<dbReference type="Pfam" id="PF01381">
    <property type="entry name" value="HTH_3"/>
    <property type="match status" value="1"/>
</dbReference>
<reference evidence="4" key="1">
    <citation type="journal article" date="2019" name="Int. J. Syst. Evol. Microbiol.">
        <title>The Global Catalogue of Microorganisms (GCM) 10K type strain sequencing project: providing services to taxonomists for standard genome sequencing and annotation.</title>
        <authorList>
            <consortium name="The Broad Institute Genomics Platform"/>
            <consortium name="The Broad Institute Genome Sequencing Center for Infectious Disease"/>
            <person name="Wu L."/>
            <person name="Ma J."/>
        </authorList>
    </citation>
    <scope>NUCLEOTIDE SEQUENCE [LARGE SCALE GENOMIC DNA]</scope>
    <source>
        <strain evidence="4">CGMCC 1.12295</strain>
    </source>
</reference>
<keyword evidence="4" id="KW-1185">Reference proteome</keyword>
<evidence type="ECO:0000259" key="2">
    <source>
        <dbReference type="PROSITE" id="PS50943"/>
    </source>
</evidence>
<dbReference type="PANTHER" id="PTHR46558:SF13">
    <property type="entry name" value="HTH-TYPE TRANSCRIPTIONAL REGULATOR IMMR"/>
    <property type="match status" value="1"/>
</dbReference>
<evidence type="ECO:0000313" key="3">
    <source>
        <dbReference type="EMBL" id="MFD1706980.1"/>
    </source>
</evidence>
<dbReference type="Proteomes" id="UP001597301">
    <property type="component" value="Unassembled WGS sequence"/>
</dbReference>
<organism evidence="3 4">
    <name type="scientific">Siminovitchia sediminis</name>
    <dbReference type="NCBI Taxonomy" id="1274353"/>
    <lineage>
        <taxon>Bacteria</taxon>
        <taxon>Bacillati</taxon>
        <taxon>Bacillota</taxon>
        <taxon>Bacilli</taxon>
        <taxon>Bacillales</taxon>
        <taxon>Bacillaceae</taxon>
        <taxon>Siminovitchia</taxon>
    </lineage>
</organism>
<dbReference type="PANTHER" id="PTHR46558">
    <property type="entry name" value="TRACRIPTIONAL REGULATORY PROTEIN-RELATED-RELATED"/>
    <property type="match status" value="1"/>
</dbReference>
<proteinExistence type="predicted"/>
<dbReference type="EMBL" id="JBHUEO010000025">
    <property type="protein sequence ID" value="MFD1706980.1"/>
    <property type="molecule type" value="Genomic_DNA"/>
</dbReference>
<accession>A0ABW4KGB5</accession>
<dbReference type="RefSeq" id="WP_380773704.1">
    <property type="nucleotide sequence ID" value="NZ_JBHUEO010000025.1"/>
</dbReference>
<dbReference type="SUPFAM" id="SSF47413">
    <property type="entry name" value="lambda repressor-like DNA-binding domains"/>
    <property type="match status" value="1"/>
</dbReference>
<dbReference type="CDD" id="cd00093">
    <property type="entry name" value="HTH_XRE"/>
    <property type="match status" value="1"/>
</dbReference>
<dbReference type="PROSITE" id="PS50943">
    <property type="entry name" value="HTH_CROC1"/>
    <property type="match status" value="1"/>
</dbReference>
<keyword evidence="1" id="KW-0238">DNA-binding</keyword>
<dbReference type="SMART" id="SM00530">
    <property type="entry name" value="HTH_XRE"/>
    <property type="match status" value="1"/>
</dbReference>
<sequence length="115" mass="13520">MPSLGARLRDARKRKGYTQTEVCKILQLKNSRLSGYERDYRKPDVNTLTNLADLYEVSTDWLFGRKEEPDLTGDSSFTSLEEQELRNWLRNLVSSDVHDLRKLKKLWDIMKNGKE</sequence>